<evidence type="ECO:0000256" key="1">
    <source>
        <dbReference type="SAM" id="MobiDB-lite"/>
    </source>
</evidence>
<proteinExistence type="predicted"/>
<protein>
    <submittedName>
        <fullName evidence="2">RHS repeat-associated core domain-containing protein</fullName>
    </submittedName>
</protein>
<dbReference type="PANTHER" id="PTHR32305">
    <property type="match status" value="1"/>
</dbReference>
<evidence type="ECO:0000313" key="2">
    <source>
        <dbReference type="EMBL" id="MFM9519717.1"/>
    </source>
</evidence>
<feature type="region of interest" description="Disordered" evidence="1">
    <location>
        <begin position="197"/>
        <end position="249"/>
    </location>
</feature>
<reference evidence="2 3" key="1">
    <citation type="submission" date="2024-12" db="EMBL/GenBank/DDBJ databases">
        <title>Pseudomonas species isolated from Lotus nodules promote plant growth.</title>
        <authorList>
            <person name="Yu Y.-H."/>
            <person name="Kurtenbach J."/>
            <person name="Crosbie D."/>
            <person name="Brachmann A."/>
            <person name="Marin M."/>
        </authorList>
    </citation>
    <scope>NUCLEOTIDE SEQUENCE [LARGE SCALE GENOMIC DNA]</scope>
    <source>
        <strain evidence="2 3">PLb12A</strain>
    </source>
</reference>
<dbReference type="InterPro" id="IPR050708">
    <property type="entry name" value="T6SS_VgrG/RHS"/>
</dbReference>
<dbReference type="Gene3D" id="2.180.10.10">
    <property type="entry name" value="RHS repeat-associated core"/>
    <property type="match status" value="1"/>
</dbReference>
<sequence>MSQAKPVDQQPPSQQRPVLLAVDLKNSVLIEVDAGNLNLIAYSPYGQQSSQLGVMTRLGFNGELREVKPEWYLLGNGYRAYNPQLMRFQSPDSLSPFEKGGLNAYMYCGGEPVMNSDPTGKSIWAFSRALQRLTERVTNVATQTVKTTAYATKNAINSTTSLIGSSASKMSAALGNAKKSVIAATVGSEPFPVPPSRVVSPPISQSTASRSFGYSHRPNQARQQINSAQEKPAVSTFRGRTKAEKPQIQSSNYDHVQTNFDARQHTSLLNKGTGEVVAIIRTT</sequence>
<dbReference type="SUPFAM" id="SSF56399">
    <property type="entry name" value="ADP-ribosylation"/>
    <property type="match status" value="1"/>
</dbReference>
<name>A0ABW9HEJ9_9PSED</name>
<gene>
    <name evidence="2" type="ORF">ACKKH4_21005</name>
</gene>
<dbReference type="PANTHER" id="PTHR32305:SF15">
    <property type="entry name" value="PROTEIN RHSA-RELATED"/>
    <property type="match status" value="1"/>
</dbReference>
<comment type="caution">
    <text evidence="2">The sequence shown here is derived from an EMBL/GenBank/DDBJ whole genome shotgun (WGS) entry which is preliminary data.</text>
</comment>
<feature type="compositionally biased region" description="Polar residues" evidence="1">
    <location>
        <begin position="207"/>
        <end position="229"/>
    </location>
</feature>
<evidence type="ECO:0000313" key="3">
    <source>
        <dbReference type="Proteomes" id="UP001631987"/>
    </source>
</evidence>
<dbReference type="NCBIfam" id="TIGR03696">
    <property type="entry name" value="Rhs_assc_core"/>
    <property type="match status" value="1"/>
</dbReference>
<accession>A0ABW9HEJ9</accession>
<dbReference type="EMBL" id="JBJVNW010000012">
    <property type="protein sequence ID" value="MFM9519717.1"/>
    <property type="molecule type" value="Genomic_DNA"/>
</dbReference>
<dbReference type="Proteomes" id="UP001631987">
    <property type="component" value="Unassembled WGS sequence"/>
</dbReference>
<dbReference type="InterPro" id="IPR022385">
    <property type="entry name" value="Rhs_assc_core"/>
</dbReference>
<organism evidence="2 3">
    <name type="scientific">Pseudomonas monachiensis</name>
    <dbReference type="NCBI Taxonomy" id="3060212"/>
    <lineage>
        <taxon>Bacteria</taxon>
        <taxon>Pseudomonadati</taxon>
        <taxon>Pseudomonadota</taxon>
        <taxon>Gammaproteobacteria</taxon>
        <taxon>Pseudomonadales</taxon>
        <taxon>Pseudomonadaceae</taxon>
        <taxon>Pseudomonas</taxon>
    </lineage>
</organism>
<keyword evidence="3" id="KW-1185">Reference proteome</keyword>
<feature type="compositionally biased region" description="Low complexity" evidence="1">
    <location>
        <begin position="197"/>
        <end position="206"/>
    </location>
</feature>
<dbReference type="RefSeq" id="WP_082563009.1">
    <property type="nucleotide sequence ID" value="NZ_CP178857.1"/>
</dbReference>